<comment type="caution">
    <text evidence="10">The sequence shown here is derived from an EMBL/GenBank/DDBJ whole genome shotgun (WGS) entry which is preliminary data.</text>
</comment>
<evidence type="ECO:0000256" key="8">
    <source>
        <dbReference type="SAM" id="SignalP"/>
    </source>
</evidence>
<dbReference type="Pfam" id="PF00734">
    <property type="entry name" value="CBM_1"/>
    <property type="match status" value="1"/>
</dbReference>
<dbReference type="PANTHER" id="PTHR34142:SF1">
    <property type="entry name" value="GLYCOSIDE HYDROLASE FAMILY 5 DOMAIN-CONTAINING PROTEIN"/>
    <property type="match status" value="1"/>
</dbReference>
<reference evidence="11" key="1">
    <citation type="submission" date="2024-06" db="EMBL/GenBank/DDBJ databases">
        <title>Multi-omics analyses provide insights into the biosynthesis of the anticancer antibiotic pleurotin in Hohenbuehelia grisea.</title>
        <authorList>
            <person name="Weaver J.A."/>
            <person name="Alberti F."/>
        </authorList>
    </citation>
    <scope>NUCLEOTIDE SEQUENCE [LARGE SCALE GENOMIC DNA]</scope>
    <source>
        <strain evidence="11">T-177</strain>
    </source>
</reference>
<feature type="signal peptide" evidence="8">
    <location>
        <begin position="1"/>
        <end position="22"/>
    </location>
</feature>
<evidence type="ECO:0000313" key="10">
    <source>
        <dbReference type="EMBL" id="KAL0954437.1"/>
    </source>
</evidence>
<dbReference type="PANTHER" id="PTHR34142">
    <property type="entry name" value="ENDO-BETA-1,4-GLUCANASE A"/>
    <property type="match status" value="1"/>
</dbReference>
<name>A0ABR3JGA2_9AGAR</name>
<evidence type="ECO:0000256" key="5">
    <source>
        <dbReference type="ARBA" id="ARBA00022801"/>
    </source>
</evidence>
<keyword evidence="5 7" id="KW-0378">Hydrolase</keyword>
<dbReference type="InterPro" id="IPR000254">
    <property type="entry name" value="CBD"/>
</dbReference>
<evidence type="ECO:0000256" key="7">
    <source>
        <dbReference type="RuleBase" id="RU361153"/>
    </source>
</evidence>
<evidence type="ECO:0000256" key="3">
    <source>
        <dbReference type="ARBA" id="ARBA00012601"/>
    </source>
</evidence>
<dbReference type="InterPro" id="IPR001547">
    <property type="entry name" value="Glyco_hydro_5"/>
</dbReference>
<evidence type="ECO:0000256" key="4">
    <source>
        <dbReference type="ARBA" id="ARBA00022729"/>
    </source>
</evidence>
<comment type="catalytic activity">
    <reaction evidence="1">
        <text>Endohydrolysis of (1-&gt;4)-beta-D-glucosidic linkages in cellulose, lichenin and cereal beta-D-glucans.</text>
        <dbReference type="EC" id="3.2.1.4"/>
    </reaction>
</comment>
<dbReference type="PROSITE" id="PS00659">
    <property type="entry name" value="GLYCOSYL_HYDROL_F5"/>
    <property type="match status" value="1"/>
</dbReference>
<dbReference type="EMBL" id="JASNQZ010000007">
    <property type="protein sequence ID" value="KAL0954437.1"/>
    <property type="molecule type" value="Genomic_DNA"/>
</dbReference>
<proteinExistence type="inferred from homology"/>
<dbReference type="Pfam" id="PF00150">
    <property type="entry name" value="Cellulase"/>
    <property type="match status" value="1"/>
</dbReference>
<evidence type="ECO:0000259" key="9">
    <source>
        <dbReference type="PROSITE" id="PS51164"/>
    </source>
</evidence>
<evidence type="ECO:0000256" key="1">
    <source>
        <dbReference type="ARBA" id="ARBA00000966"/>
    </source>
</evidence>
<dbReference type="EC" id="3.2.1.4" evidence="3"/>
<comment type="similarity">
    <text evidence="2 7">Belongs to the glycosyl hydrolase 5 (cellulase A) family.</text>
</comment>
<organism evidence="10 11">
    <name type="scientific">Hohenbuehelia grisea</name>
    <dbReference type="NCBI Taxonomy" id="104357"/>
    <lineage>
        <taxon>Eukaryota</taxon>
        <taxon>Fungi</taxon>
        <taxon>Dikarya</taxon>
        <taxon>Basidiomycota</taxon>
        <taxon>Agaricomycotina</taxon>
        <taxon>Agaricomycetes</taxon>
        <taxon>Agaricomycetidae</taxon>
        <taxon>Agaricales</taxon>
        <taxon>Pleurotineae</taxon>
        <taxon>Pleurotaceae</taxon>
        <taxon>Hohenbuehelia</taxon>
    </lineage>
</organism>
<gene>
    <name evidence="10" type="ORF">HGRIS_003416</name>
</gene>
<dbReference type="PROSITE" id="PS51164">
    <property type="entry name" value="CBM1_2"/>
    <property type="match status" value="1"/>
</dbReference>
<keyword evidence="11" id="KW-1185">Reference proteome</keyword>
<dbReference type="SUPFAM" id="SSF57180">
    <property type="entry name" value="Cellulose-binding domain"/>
    <property type="match status" value="1"/>
</dbReference>
<keyword evidence="4 8" id="KW-0732">Signal</keyword>
<protein>
    <recommendedName>
        <fullName evidence="3">cellulase</fullName>
        <ecNumber evidence="3">3.2.1.4</ecNumber>
    </recommendedName>
</protein>
<dbReference type="InterPro" id="IPR017853">
    <property type="entry name" value="GH"/>
</dbReference>
<dbReference type="Proteomes" id="UP001556367">
    <property type="component" value="Unassembled WGS sequence"/>
</dbReference>
<dbReference type="InterPro" id="IPR035971">
    <property type="entry name" value="CBD_sf"/>
</dbReference>
<feature type="domain" description="CBM1" evidence="9">
    <location>
        <begin position="21"/>
        <end position="57"/>
    </location>
</feature>
<feature type="chain" id="PRO_5047405814" description="cellulase" evidence="8">
    <location>
        <begin position="23"/>
        <end position="381"/>
    </location>
</feature>
<evidence type="ECO:0000313" key="11">
    <source>
        <dbReference type="Proteomes" id="UP001556367"/>
    </source>
</evidence>
<dbReference type="SUPFAM" id="SSF51445">
    <property type="entry name" value="(Trans)glycosidases"/>
    <property type="match status" value="1"/>
</dbReference>
<sequence length="381" mass="40940">MLSKATIFSLAIVASTIAPAAAVGIFGQCGGVQFTGSTTCDAGLTCVQYNDYFSQCTPPTSSTTAPAACPNRKKFRFFGVNQSGAEFGNQNIPGVLGTDYTWPSPSSIDFFTEKGFNTFRIAFQLERLSPPATGLTGPFDTAYLGGLKTIVNYITGKGAFAVIEPHNFMIYNGTQITSTTAFATWWKNLATIFRTNKHVIFDIINEPHDMPATQVFGLNQAAVNGIRASGARSQLILVEGTSWTGAWTWASSSGNGDVFGNITDPSNNVAIEMHQYLDTDGSGTSPTCVAPNIGVQRLQDATNWLRRHNLKGFLGEMGAGSNPDCITAVKGALCHMQQSGVWIGFLWWAAGPWWGDYFQSIEPPNGPSIAEVLPQALEPFL</sequence>
<dbReference type="PROSITE" id="PS00562">
    <property type="entry name" value="CBM1_1"/>
    <property type="match status" value="1"/>
</dbReference>
<dbReference type="InterPro" id="IPR018087">
    <property type="entry name" value="Glyco_hydro_5_CS"/>
</dbReference>
<evidence type="ECO:0000256" key="6">
    <source>
        <dbReference type="ARBA" id="ARBA00023295"/>
    </source>
</evidence>
<dbReference type="SMART" id="SM00236">
    <property type="entry name" value="fCBD"/>
    <property type="match status" value="1"/>
</dbReference>
<dbReference type="Gene3D" id="3.20.20.80">
    <property type="entry name" value="Glycosidases"/>
    <property type="match status" value="1"/>
</dbReference>
<evidence type="ECO:0000256" key="2">
    <source>
        <dbReference type="ARBA" id="ARBA00005641"/>
    </source>
</evidence>
<accession>A0ABR3JGA2</accession>
<keyword evidence="6 7" id="KW-0326">Glycosidase</keyword>